<reference evidence="2 3" key="1">
    <citation type="journal article" date="2016" name="Mol. Biol. Evol.">
        <title>Comparative Genomics of Early-Diverging Mushroom-Forming Fungi Provides Insights into the Origins of Lignocellulose Decay Capabilities.</title>
        <authorList>
            <person name="Nagy L.G."/>
            <person name="Riley R."/>
            <person name="Tritt A."/>
            <person name="Adam C."/>
            <person name="Daum C."/>
            <person name="Floudas D."/>
            <person name="Sun H."/>
            <person name="Yadav J.S."/>
            <person name="Pangilinan J."/>
            <person name="Larsson K.H."/>
            <person name="Matsuura K."/>
            <person name="Barry K."/>
            <person name="Labutti K."/>
            <person name="Kuo R."/>
            <person name="Ohm R.A."/>
            <person name="Bhattacharya S.S."/>
            <person name="Shirouzu T."/>
            <person name="Yoshinaga Y."/>
            <person name="Martin F.M."/>
            <person name="Grigoriev I.V."/>
            <person name="Hibbett D.S."/>
        </authorList>
    </citation>
    <scope>NUCLEOTIDE SEQUENCE [LARGE SCALE GENOMIC DNA]</scope>
    <source>
        <strain evidence="2 3">CBS 109695</strain>
    </source>
</reference>
<organism evidence="2 3">
    <name type="scientific">Athelia psychrophila</name>
    <dbReference type="NCBI Taxonomy" id="1759441"/>
    <lineage>
        <taxon>Eukaryota</taxon>
        <taxon>Fungi</taxon>
        <taxon>Dikarya</taxon>
        <taxon>Basidiomycota</taxon>
        <taxon>Agaricomycotina</taxon>
        <taxon>Agaricomycetes</taxon>
        <taxon>Agaricomycetidae</taxon>
        <taxon>Atheliales</taxon>
        <taxon>Atheliaceae</taxon>
        <taxon>Athelia</taxon>
    </lineage>
</organism>
<dbReference type="EMBL" id="KV417646">
    <property type="protein sequence ID" value="KZP12493.1"/>
    <property type="molecule type" value="Genomic_DNA"/>
</dbReference>
<dbReference type="Proteomes" id="UP000076532">
    <property type="component" value="Unassembled WGS sequence"/>
</dbReference>
<dbReference type="AlphaFoldDB" id="A0A166BC81"/>
<feature type="compositionally biased region" description="Basic residues" evidence="1">
    <location>
        <begin position="89"/>
        <end position="100"/>
    </location>
</feature>
<accession>A0A166BC81</accession>
<protein>
    <submittedName>
        <fullName evidence="2">Uncharacterized protein</fullName>
    </submittedName>
</protein>
<feature type="region of interest" description="Disordered" evidence="1">
    <location>
        <begin position="1"/>
        <end position="33"/>
    </location>
</feature>
<proteinExistence type="predicted"/>
<feature type="compositionally biased region" description="Low complexity" evidence="1">
    <location>
        <begin position="1"/>
        <end position="28"/>
    </location>
</feature>
<sequence length="131" mass="14024">MTMSSSPNPRASSPRPSGWGTTRTSAAREAAEGLMQGAAVPNVGLKGAEKEQLESLCWCSLASTSRSPVPVPPRTSPSGTRSPPPCFRRSSRAGRRRRLRSCGTESRGLATYQTTKSNSGDDGRRRTAWCI</sequence>
<gene>
    <name evidence="2" type="ORF">FIBSPDRAFT_156177</name>
</gene>
<evidence type="ECO:0000256" key="1">
    <source>
        <dbReference type="SAM" id="MobiDB-lite"/>
    </source>
</evidence>
<feature type="region of interest" description="Disordered" evidence="1">
    <location>
        <begin position="63"/>
        <end position="131"/>
    </location>
</feature>
<keyword evidence="3" id="KW-1185">Reference proteome</keyword>
<evidence type="ECO:0000313" key="3">
    <source>
        <dbReference type="Proteomes" id="UP000076532"/>
    </source>
</evidence>
<evidence type="ECO:0000313" key="2">
    <source>
        <dbReference type="EMBL" id="KZP12493.1"/>
    </source>
</evidence>
<name>A0A166BC81_9AGAM</name>